<dbReference type="SUPFAM" id="SSF53474">
    <property type="entry name" value="alpha/beta-Hydrolases"/>
    <property type="match status" value="1"/>
</dbReference>
<dbReference type="RefSeq" id="XP_022579712.1">
    <property type="nucleotide sequence ID" value="XM_022723370.1"/>
</dbReference>
<feature type="compositionally biased region" description="Polar residues" evidence="1">
    <location>
        <begin position="38"/>
        <end position="52"/>
    </location>
</feature>
<reference evidence="4" key="1">
    <citation type="journal article" date="2017" name="Genome Biol.">
        <title>Comparative genomics reveals high biological diversity and specific adaptations in the industrially and medically important fungal genus Aspergillus.</title>
        <authorList>
            <person name="de Vries R.P."/>
            <person name="Riley R."/>
            <person name="Wiebenga A."/>
            <person name="Aguilar-Osorio G."/>
            <person name="Amillis S."/>
            <person name="Uchima C.A."/>
            <person name="Anderluh G."/>
            <person name="Asadollahi M."/>
            <person name="Askin M."/>
            <person name="Barry K."/>
            <person name="Battaglia E."/>
            <person name="Bayram O."/>
            <person name="Benocci T."/>
            <person name="Braus-Stromeyer S.A."/>
            <person name="Caldana C."/>
            <person name="Canovas D."/>
            <person name="Cerqueira G.C."/>
            <person name="Chen F."/>
            <person name="Chen W."/>
            <person name="Choi C."/>
            <person name="Clum A."/>
            <person name="Dos Santos R.A."/>
            <person name="Damasio A.R."/>
            <person name="Diallinas G."/>
            <person name="Emri T."/>
            <person name="Fekete E."/>
            <person name="Flipphi M."/>
            <person name="Freyberg S."/>
            <person name="Gallo A."/>
            <person name="Gournas C."/>
            <person name="Habgood R."/>
            <person name="Hainaut M."/>
            <person name="Harispe M.L."/>
            <person name="Henrissat B."/>
            <person name="Hilden K.S."/>
            <person name="Hope R."/>
            <person name="Hossain A."/>
            <person name="Karabika E."/>
            <person name="Karaffa L."/>
            <person name="Karanyi Z."/>
            <person name="Krasevec N."/>
            <person name="Kuo A."/>
            <person name="Kusch H."/>
            <person name="LaButti K."/>
            <person name="Lagendijk E.L."/>
            <person name="Lapidus A."/>
            <person name="Levasseur A."/>
            <person name="Lindquist E."/>
            <person name="Lipzen A."/>
            <person name="Logrieco A.F."/>
            <person name="MacCabe A."/>
            <person name="Maekelae M.R."/>
            <person name="Malavazi I."/>
            <person name="Melin P."/>
            <person name="Meyer V."/>
            <person name="Mielnichuk N."/>
            <person name="Miskei M."/>
            <person name="Molnar A.P."/>
            <person name="Mule G."/>
            <person name="Ngan C.Y."/>
            <person name="Orejas M."/>
            <person name="Orosz E."/>
            <person name="Ouedraogo J.P."/>
            <person name="Overkamp K.M."/>
            <person name="Park H.-S."/>
            <person name="Perrone G."/>
            <person name="Piumi F."/>
            <person name="Punt P.J."/>
            <person name="Ram A.F."/>
            <person name="Ramon A."/>
            <person name="Rauscher S."/>
            <person name="Record E."/>
            <person name="Riano-Pachon D.M."/>
            <person name="Robert V."/>
            <person name="Roehrig J."/>
            <person name="Ruller R."/>
            <person name="Salamov A."/>
            <person name="Salih N.S."/>
            <person name="Samson R.A."/>
            <person name="Sandor E."/>
            <person name="Sanguinetti M."/>
            <person name="Schuetze T."/>
            <person name="Sepcic K."/>
            <person name="Shelest E."/>
            <person name="Sherlock G."/>
            <person name="Sophianopoulou V."/>
            <person name="Squina F.M."/>
            <person name="Sun H."/>
            <person name="Susca A."/>
            <person name="Todd R.B."/>
            <person name="Tsang A."/>
            <person name="Unkles S.E."/>
            <person name="van de Wiele N."/>
            <person name="van Rossen-Uffink D."/>
            <person name="Oliveira J.V."/>
            <person name="Vesth T.C."/>
            <person name="Visser J."/>
            <person name="Yu J.-H."/>
            <person name="Zhou M."/>
            <person name="Andersen M.R."/>
            <person name="Archer D.B."/>
            <person name="Baker S.E."/>
            <person name="Benoit I."/>
            <person name="Brakhage A.A."/>
            <person name="Braus G.H."/>
            <person name="Fischer R."/>
            <person name="Frisvad J.C."/>
            <person name="Goldman G.H."/>
            <person name="Houbraken J."/>
            <person name="Oakley B."/>
            <person name="Pocsi I."/>
            <person name="Scazzocchio C."/>
            <person name="Seiboth B."/>
            <person name="vanKuyk P.A."/>
            <person name="Wortman J."/>
            <person name="Dyer P.S."/>
            <person name="Grigoriev I.V."/>
        </authorList>
    </citation>
    <scope>NUCLEOTIDE SEQUENCE [LARGE SCALE GENOMIC DNA]</scope>
    <source>
        <strain evidence="4">CBS 506.65</strain>
    </source>
</reference>
<dbReference type="OrthoDB" id="3200163at2759"/>
<evidence type="ECO:0000259" key="2">
    <source>
        <dbReference type="Pfam" id="PF00135"/>
    </source>
</evidence>
<dbReference type="Proteomes" id="UP000184188">
    <property type="component" value="Unassembled WGS sequence"/>
</dbReference>
<feature type="domain" description="Carboxylesterase type B" evidence="2">
    <location>
        <begin position="19"/>
        <end position="488"/>
    </location>
</feature>
<dbReference type="EMBL" id="KV878345">
    <property type="protein sequence ID" value="OJJ45202.1"/>
    <property type="molecule type" value="Genomic_DNA"/>
</dbReference>
<organism evidence="3 4">
    <name type="scientific">Penicilliopsis zonata CBS 506.65</name>
    <dbReference type="NCBI Taxonomy" id="1073090"/>
    <lineage>
        <taxon>Eukaryota</taxon>
        <taxon>Fungi</taxon>
        <taxon>Dikarya</taxon>
        <taxon>Ascomycota</taxon>
        <taxon>Pezizomycotina</taxon>
        <taxon>Eurotiomycetes</taxon>
        <taxon>Eurotiomycetidae</taxon>
        <taxon>Eurotiales</taxon>
        <taxon>Aspergillaceae</taxon>
        <taxon>Penicilliopsis</taxon>
    </lineage>
</organism>
<dbReference type="STRING" id="1073090.A0A1L9SDI2"/>
<evidence type="ECO:0000313" key="3">
    <source>
        <dbReference type="EMBL" id="OJJ45202.1"/>
    </source>
</evidence>
<protein>
    <recommendedName>
        <fullName evidence="2">Carboxylesterase type B domain-containing protein</fullName>
    </recommendedName>
</protein>
<dbReference type="InterPro" id="IPR029058">
    <property type="entry name" value="AB_hydrolase_fold"/>
</dbReference>
<evidence type="ECO:0000313" key="4">
    <source>
        <dbReference type="Proteomes" id="UP000184188"/>
    </source>
</evidence>
<dbReference type="Gene3D" id="3.40.50.1820">
    <property type="entry name" value="alpha/beta hydrolase"/>
    <property type="match status" value="1"/>
</dbReference>
<dbReference type="VEuPathDB" id="FungiDB:ASPZODRAFT_133830"/>
<name>A0A1L9SDI2_9EURO</name>
<dbReference type="AlphaFoldDB" id="A0A1L9SDI2"/>
<accession>A0A1L9SDI2</accession>
<keyword evidence="4" id="KW-1185">Reference proteome</keyword>
<dbReference type="PANTHER" id="PTHR11559">
    <property type="entry name" value="CARBOXYLESTERASE"/>
    <property type="match status" value="1"/>
</dbReference>
<dbReference type="Pfam" id="PF00135">
    <property type="entry name" value="COesterase"/>
    <property type="match status" value="1"/>
</dbReference>
<sequence length="537" mass="58672">MTPTYRHFAPSLGAELVGEQNASIAVFRGIPYATTPQRWQHSTPLDTLSSPFDASRYGPRCPEAPGDMAATPGDRDGLPPDDELACLNLNIAVPTTALETDSDATSRPLPVMVWIHGGAFRFGSNSVPRDRPEAFLAHAIAAGNPLVVVHIGYRLGPLGFAASSDLADDNSSHGNGLPAGNYGFVDQRNAFQWVQAHIRDFGGNPENVTAMGVSAGGASVYFHLLTQEPLFDRGVCMSGIAPGLGPFPRALYETAWGDLCETLAITDALPNDRVRRLRETPVDQLLASYTEEPLGPGAGGALLPAETCYPPPLGLDAIQAPRCKALMLGDSRVEGIIFDGLFAAVPFKDFIALATTVLGPSNIEGFLNAFQFPCDGDAVSYRDAMRHFFSTVLYHYPNLLIADRSTTADVFLYHFEEPSVYPGPMHGLPFHGLCSLFLFNNTAAMYPPSQQQTARTMAQWWSAFAWGKAPWESYAQQKQVMQLGPEGRCEMTQLDKEEPRDHTYLPWLKEEGRFDLVKTLIWSLALKTVRMQILKAH</sequence>
<gene>
    <name evidence="3" type="ORF">ASPZODRAFT_133830</name>
</gene>
<feature type="region of interest" description="Disordered" evidence="1">
    <location>
        <begin position="38"/>
        <end position="77"/>
    </location>
</feature>
<evidence type="ECO:0000256" key="1">
    <source>
        <dbReference type="SAM" id="MobiDB-lite"/>
    </source>
</evidence>
<dbReference type="GeneID" id="34609835"/>
<dbReference type="InterPro" id="IPR002018">
    <property type="entry name" value="CarbesteraseB"/>
</dbReference>
<dbReference type="InterPro" id="IPR050309">
    <property type="entry name" value="Type-B_Carboxylest/Lipase"/>
</dbReference>
<proteinExistence type="predicted"/>